<dbReference type="eggNOG" id="ENOG502S997">
    <property type="taxonomic scope" value="Eukaryota"/>
</dbReference>
<feature type="compositionally biased region" description="Acidic residues" evidence="2">
    <location>
        <begin position="408"/>
        <end position="419"/>
    </location>
</feature>
<evidence type="ECO:0000313" key="4">
    <source>
        <dbReference type="EMBL" id="EXJ77529.1"/>
    </source>
</evidence>
<keyword evidence="1" id="KW-0479">Metal-binding</keyword>
<feature type="domain" description="C2H2-type" evidence="3">
    <location>
        <begin position="163"/>
        <end position="185"/>
    </location>
</feature>
<sequence>MASSKEQPTSRPISGSFSRHTPASSRQHSHSVSLAASNPTHRVNRRKSVNAAASSSTAQAAIVAALREQGGASVTPLQAHRRSIGSRKITESHSMSARPSMHSYFNGPPSAASGQDNDALEDNSNDDDLPSSSKRLSTKDRNRRASEGSFLTKGDGKKSGSDLRCDTCGKGYKHSSCLTKHLWEHDPAWAITSKLLISKHQQVQLLEAASVLCNMTTENMAMGQSDLETSVNDASEGSSASPAFSSFELQDEVSSVETTPPPMSEAAYPVPDSKRFSIGSNGFSRSYRSIPSSSYAESILSPGLPPHRFSGVDFRPSTSGTDDGTLAAATAGLTFNSGTPRTKPTFLGADVPPVPPLPQQYQSFNSKSSDSTLTTVYNPLLQMHPPTLTQNLSDERNSRGSNDIREVEMDDEEMFSMEE</sequence>
<feature type="region of interest" description="Disordered" evidence="2">
    <location>
        <begin position="381"/>
        <end position="419"/>
    </location>
</feature>
<keyword evidence="1" id="KW-0862">Zinc</keyword>
<feature type="compositionally biased region" description="Basic and acidic residues" evidence="2">
    <location>
        <begin position="154"/>
        <end position="163"/>
    </location>
</feature>
<gene>
    <name evidence="4" type="ORF">A1O3_09756</name>
</gene>
<feature type="compositionally biased region" description="Basic and acidic residues" evidence="2">
    <location>
        <begin position="393"/>
        <end position="407"/>
    </location>
</feature>
<accession>W9Y4Z9</accession>
<dbReference type="AlphaFoldDB" id="W9Y4Z9"/>
<feature type="region of interest" description="Disordered" evidence="2">
    <location>
        <begin position="1"/>
        <end position="55"/>
    </location>
</feature>
<proteinExistence type="predicted"/>
<protein>
    <recommendedName>
        <fullName evidence="3">C2H2-type domain-containing protein</fullName>
    </recommendedName>
</protein>
<evidence type="ECO:0000259" key="3">
    <source>
        <dbReference type="PROSITE" id="PS50157"/>
    </source>
</evidence>
<dbReference type="OrthoDB" id="2152896at2759"/>
<feature type="compositionally biased region" description="Acidic residues" evidence="2">
    <location>
        <begin position="118"/>
        <end position="129"/>
    </location>
</feature>
<dbReference type="PROSITE" id="PS00028">
    <property type="entry name" value="ZINC_FINGER_C2H2_1"/>
    <property type="match status" value="1"/>
</dbReference>
<reference evidence="4 5" key="1">
    <citation type="submission" date="2013-03" db="EMBL/GenBank/DDBJ databases">
        <title>The Genome Sequence of Capronia epimyces CBS 606.96.</title>
        <authorList>
            <consortium name="The Broad Institute Genomics Platform"/>
            <person name="Cuomo C."/>
            <person name="de Hoog S."/>
            <person name="Gorbushina A."/>
            <person name="Walker B."/>
            <person name="Young S.K."/>
            <person name="Zeng Q."/>
            <person name="Gargeya S."/>
            <person name="Fitzgerald M."/>
            <person name="Haas B."/>
            <person name="Abouelleil A."/>
            <person name="Allen A.W."/>
            <person name="Alvarado L."/>
            <person name="Arachchi H.M."/>
            <person name="Berlin A.M."/>
            <person name="Chapman S.B."/>
            <person name="Gainer-Dewar J."/>
            <person name="Goldberg J."/>
            <person name="Griggs A."/>
            <person name="Gujja S."/>
            <person name="Hansen M."/>
            <person name="Howarth C."/>
            <person name="Imamovic A."/>
            <person name="Ireland A."/>
            <person name="Larimer J."/>
            <person name="McCowan C."/>
            <person name="Murphy C."/>
            <person name="Pearson M."/>
            <person name="Poon T.W."/>
            <person name="Priest M."/>
            <person name="Roberts A."/>
            <person name="Saif S."/>
            <person name="Shea T."/>
            <person name="Sisk P."/>
            <person name="Sykes S."/>
            <person name="Wortman J."/>
            <person name="Nusbaum C."/>
            <person name="Birren B."/>
        </authorList>
    </citation>
    <scope>NUCLEOTIDE SEQUENCE [LARGE SCALE GENOMIC DNA]</scope>
    <source>
        <strain evidence="4 5">CBS 606.96</strain>
    </source>
</reference>
<evidence type="ECO:0000256" key="2">
    <source>
        <dbReference type="SAM" id="MobiDB-lite"/>
    </source>
</evidence>
<dbReference type="InterPro" id="IPR013087">
    <property type="entry name" value="Znf_C2H2_type"/>
</dbReference>
<dbReference type="HOGENOM" id="CLU_033337_0_0_1"/>
<evidence type="ECO:0000313" key="5">
    <source>
        <dbReference type="Proteomes" id="UP000019478"/>
    </source>
</evidence>
<dbReference type="GeneID" id="19173839"/>
<feature type="compositionally biased region" description="Basic and acidic residues" evidence="2">
    <location>
        <begin position="137"/>
        <end position="146"/>
    </location>
</feature>
<feature type="compositionally biased region" description="Polar residues" evidence="2">
    <location>
        <begin position="1"/>
        <end position="41"/>
    </location>
</feature>
<dbReference type="STRING" id="1182542.W9Y4Z9"/>
<keyword evidence="5" id="KW-1185">Reference proteome</keyword>
<feature type="region of interest" description="Disordered" evidence="2">
    <location>
        <begin position="72"/>
        <end position="163"/>
    </location>
</feature>
<dbReference type="Proteomes" id="UP000019478">
    <property type="component" value="Unassembled WGS sequence"/>
</dbReference>
<dbReference type="PROSITE" id="PS50157">
    <property type="entry name" value="ZINC_FINGER_C2H2_2"/>
    <property type="match status" value="1"/>
</dbReference>
<comment type="caution">
    <text evidence="4">The sequence shown here is derived from an EMBL/GenBank/DDBJ whole genome shotgun (WGS) entry which is preliminary data.</text>
</comment>
<feature type="region of interest" description="Disordered" evidence="2">
    <location>
        <begin position="230"/>
        <end position="270"/>
    </location>
</feature>
<keyword evidence="1" id="KW-0863">Zinc-finger</keyword>
<dbReference type="GO" id="GO:0008270">
    <property type="term" value="F:zinc ion binding"/>
    <property type="evidence" value="ECO:0007669"/>
    <property type="project" value="UniProtKB-KW"/>
</dbReference>
<evidence type="ECO:0000256" key="1">
    <source>
        <dbReference type="PROSITE-ProRule" id="PRU00042"/>
    </source>
</evidence>
<organism evidence="4 5">
    <name type="scientific">Capronia epimyces CBS 606.96</name>
    <dbReference type="NCBI Taxonomy" id="1182542"/>
    <lineage>
        <taxon>Eukaryota</taxon>
        <taxon>Fungi</taxon>
        <taxon>Dikarya</taxon>
        <taxon>Ascomycota</taxon>
        <taxon>Pezizomycotina</taxon>
        <taxon>Eurotiomycetes</taxon>
        <taxon>Chaetothyriomycetidae</taxon>
        <taxon>Chaetothyriales</taxon>
        <taxon>Herpotrichiellaceae</taxon>
        <taxon>Capronia</taxon>
    </lineage>
</organism>
<feature type="compositionally biased region" description="Low complexity" evidence="2">
    <location>
        <begin position="234"/>
        <end position="248"/>
    </location>
</feature>
<dbReference type="EMBL" id="AMGY01000010">
    <property type="protein sequence ID" value="EXJ77529.1"/>
    <property type="molecule type" value="Genomic_DNA"/>
</dbReference>
<dbReference type="RefSeq" id="XP_007738039.1">
    <property type="nucleotide sequence ID" value="XM_007739849.1"/>
</dbReference>
<name>W9Y4Z9_9EURO</name>